<organism evidence="1 2">
    <name type="scientific">Trifolium medium</name>
    <dbReference type="NCBI Taxonomy" id="97028"/>
    <lineage>
        <taxon>Eukaryota</taxon>
        <taxon>Viridiplantae</taxon>
        <taxon>Streptophyta</taxon>
        <taxon>Embryophyta</taxon>
        <taxon>Tracheophyta</taxon>
        <taxon>Spermatophyta</taxon>
        <taxon>Magnoliopsida</taxon>
        <taxon>eudicotyledons</taxon>
        <taxon>Gunneridae</taxon>
        <taxon>Pentapetalae</taxon>
        <taxon>rosids</taxon>
        <taxon>fabids</taxon>
        <taxon>Fabales</taxon>
        <taxon>Fabaceae</taxon>
        <taxon>Papilionoideae</taxon>
        <taxon>50 kb inversion clade</taxon>
        <taxon>NPAAA clade</taxon>
        <taxon>Hologalegina</taxon>
        <taxon>IRL clade</taxon>
        <taxon>Trifolieae</taxon>
        <taxon>Trifolium</taxon>
    </lineage>
</organism>
<reference evidence="1 2" key="1">
    <citation type="journal article" date="2018" name="Front. Plant Sci.">
        <title>Red Clover (Trifolium pratense) and Zigzag Clover (T. medium) - A Picture of Genomic Similarities and Differences.</title>
        <authorList>
            <person name="Dluhosova J."/>
            <person name="Istvanek J."/>
            <person name="Nedelnik J."/>
            <person name="Repkova J."/>
        </authorList>
    </citation>
    <scope>NUCLEOTIDE SEQUENCE [LARGE SCALE GENOMIC DNA]</scope>
    <source>
        <strain evidence="2">cv. 10/8</strain>
        <tissue evidence="1">Leaf</tissue>
    </source>
</reference>
<keyword evidence="2" id="KW-1185">Reference proteome</keyword>
<dbReference type="EMBL" id="LXQA010778077">
    <property type="protein sequence ID" value="MCI70543.1"/>
    <property type="molecule type" value="Genomic_DNA"/>
</dbReference>
<accession>A0A392UAK1</accession>
<feature type="non-terminal residue" evidence="1">
    <location>
        <position position="45"/>
    </location>
</feature>
<sequence length="45" mass="5498">MMYTKMTTNNLWYHKEEADESDCLVEVLVEVVIRRLYRLLDIQHV</sequence>
<name>A0A392UAK1_9FABA</name>
<comment type="caution">
    <text evidence="1">The sequence shown here is derived from an EMBL/GenBank/DDBJ whole genome shotgun (WGS) entry which is preliminary data.</text>
</comment>
<protein>
    <submittedName>
        <fullName evidence="1">Uncharacterized protein</fullName>
    </submittedName>
</protein>
<proteinExistence type="predicted"/>
<evidence type="ECO:0000313" key="1">
    <source>
        <dbReference type="EMBL" id="MCI70543.1"/>
    </source>
</evidence>
<evidence type="ECO:0000313" key="2">
    <source>
        <dbReference type="Proteomes" id="UP000265520"/>
    </source>
</evidence>
<dbReference type="Proteomes" id="UP000265520">
    <property type="component" value="Unassembled WGS sequence"/>
</dbReference>
<dbReference type="AlphaFoldDB" id="A0A392UAK1"/>